<dbReference type="AlphaFoldDB" id="Q255K0"/>
<dbReference type="eggNOG" id="COG0715">
    <property type="taxonomic scope" value="Bacteria"/>
</dbReference>
<comment type="subcellular location">
    <subcellularLocation>
        <location evidence="1 7">Cell membrane</location>
        <topology evidence="1 7">Multi-pass membrane protein</topology>
    </subcellularLocation>
</comment>
<dbReference type="PANTHER" id="PTHR30151:SF20">
    <property type="entry name" value="ABC TRANSPORTER PERMEASE PROTEIN HI_0355-RELATED"/>
    <property type="match status" value="1"/>
</dbReference>
<dbReference type="SUPFAM" id="SSF161098">
    <property type="entry name" value="MetI-like"/>
    <property type="match status" value="1"/>
</dbReference>
<evidence type="ECO:0000256" key="7">
    <source>
        <dbReference type="RuleBase" id="RU363032"/>
    </source>
</evidence>
<keyword evidence="2 7" id="KW-0813">Transport</keyword>
<feature type="transmembrane region" description="Helical" evidence="7">
    <location>
        <begin position="104"/>
        <end position="126"/>
    </location>
</feature>
<evidence type="ECO:0000256" key="4">
    <source>
        <dbReference type="ARBA" id="ARBA00022692"/>
    </source>
</evidence>
<feature type="transmembrane region" description="Helical" evidence="7">
    <location>
        <begin position="132"/>
        <end position="151"/>
    </location>
</feature>
<dbReference type="Gene3D" id="3.40.190.10">
    <property type="entry name" value="Periplasmic binding protein-like II"/>
    <property type="match status" value="2"/>
</dbReference>
<evidence type="ECO:0000256" key="2">
    <source>
        <dbReference type="ARBA" id="ARBA00022448"/>
    </source>
</evidence>
<keyword evidence="10" id="KW-1185">Reference proteome</keyword>
<dbReference type="KEGG" id="cfe:CF0266"/>
<dbReference type="Pfam" id="PF00528">
    <property type="entry name" value="BPD_transp_1"/>
    <property type="match status" value="1"/>
</dbReference>
<dbReference type="EMBL" id="AP006861">
    <property type="protein sequence ID" value="BAE81038.1"/>
    <property type="molecule type" value="Genomic_DNA"/>
</dbReference>
<accession>Q255K0</accession>
<gene>
    <name evidence="9" type="primary">yzeB</name>
    <name evidence="9" type="ordered locus">CF0266</name>
</gene>
<evidence type="ECO:0000313" key="9">
    <source>
        <dbReference type="EMBL" id="BAE81038.1"/>
    </source>
</evidence>
<evidence type="ECO:0000256" key="1">
    <source>
        <dbReference type="ARBA" id="ARBA00004651"/>
    </source>
</evidence>
<dbReference type="PANTHER" id="PTHR30151">
    <property type="entry name" value="ALKANE SULFONATE ABC TRANSPORTER-RELATED, MEMBRANE SUBUNIT"/>
    <property type="match status" value="1"/>
</dbReference>
<feature type="domain" description="ABC transmembrane type-1" evidence="8">
    <location>
        <begin position="66"/>
        <end position="244"/>
    </location>
</feature>
<evidence type="ECO:0000256" key="6">
    <source>
        <dbReference type="ARBA" id="ARBA00023136"/>
    </source>
</evidence>
<dbReference type="GO" id="GO:0055085">
    <property type="term" value="P:transmembrane transport"/>
    <property type="evidence" value="ECO:0007669"/>
    <property type="project" value="InterPro"/>
</dbReference>
<dbReference type="InterPro" id="IPR035906">
    <property type="entry name" value="MetI-like_sf"/>
</dbReference>
<dbReference type="Proteomes" id="UP000001260">
    <property type="component" value="Chromosome"/>
</dbReference>
<evidence type="ECO:0000256" key="3">
    <source>
        <dbReference type="ARBA" id="ARBA00022475"/>
    </source>
</evidence>
<dbReference type="CDD" id="cd06261">
    <property type="entry name" value="TM_PBP2"/>
    <property type="match status" value="1"/>
</dbReference>
<evidence type="ECO:0000256" key="5">
    <source>
        <dbReference type="ARBA" id="ARBA00022989"/>
    </source>
</evidence>
<keyword evidence="4 7" id="KW-0812">Transmembrane</keyword>
<organism evidence="9 10">
    <name type="scientific">Chlamydia felis (strain Fe/C-56)</name>
    <name type="common">Chlamydophila felis</name>
    <dbReference type="NCBI Taxonomy" id="264202"/>
    <lineage>
        <taxon>Bacteria</taxon>
        <taxon>Pseudomonadati</taxon>
        <taxon>Chlamydiota</taxon>
        <taxon>Chlamydiia</taxon>
        <taxon>Chlamydiales</taxon>
        <taxon>Chlamydiaceae</taxon>
        <taxon>Chlamydia/Chlamydophila group</taxon>
        <taxon>Chlamydia</taxon>
    </lineage>
</organism>
<keyword evidence="5 7" id="KW-1133">Transmembrane helix</keyword>
<dbReference type="Pfam" id="PF09084">
    <property type="entry name" value="NMT1"/>
    <property type="match status" value="1"/>
</dbReference>
<keyword evidence="3" id="KW-1003">Cell membrane</keyword>
<reference evidence="9 10" key="1">
    <citation type="journal article" date="2006" name="DNA Res.">
        <title>Genome sequence of the cat pathogen, Chlamydophila felis.</title>
        <authorList>
            <person name="Azuma Y."/>
            <person name="Hirakawa H."/>
            <person name="Yamashita A."/>
            <person name="Cai Y."/>
            <person name="Rahman M.A."/>
            <person name="Suzuki H."/>
            <person name="Mitaku S."/>
            <person name="Toh H."/>
            <person name="Goto S."/>
            <person name="Murakami T."/>
            <person name="Sugi K."/>
            <person name="Hayashi H."/>
            <person name="Fukushi H."/>
            <person name="Hattori M."/>
            <person name="Kuhara S."/>
            <person name="Shirai M."/>
        </authorList>
    </citation>
    <scope>NUCLEOTIDE SEQUENCE [LARGE SCALE GENOMIC DNA]</scope>
    <source>
        <strain evidence="9 10">Fe/C-56</strain>
    </source>
</reference>
<protein>
    <submittedName>
        <fullName evidence="9">ABC transporter</fullName>
    </submittedName>
</protein>
<dbReference type="HOGENOM" id="CLU_036390_0_0_0"/>
<dbReference type="InterPro" id="IPR015168">
    <property type="entry name" value="SsuA/THI5"/>
</dbReference>
<dbReference type="eggNOG" id="COG0600">
    <property type="taxonomic scope" value="Bacteria"/>
</dbReference>
<proteinExistence type="inferred from homology"/>
<dbReference type="PROSITE" id="PS50928">
    <property type="entry name" value="ABC_TM1"/>
    <property type="match status" value="1"/>
</dbReference>
<dbReference type="Gene3D" id="1.10.3720.10">
    <property type="entry name" value="MetI-like"/>
    <property type="match status" value="1"/>
</dbReference>
<name>Q255K0_CHLFF</name>
<evidence type="ECO:0000313" key="10">
    <source>
        <dbReference type="Proteomes" id="UP000001260"/>
    </source>
</evidence>
<dbReference type="STRING" id="264202.CF0266"/>
<evidence type="ECO:0000259" key="8">
    <source>
        <dbReference type="PROSITE" id="PS50928"/>
    </source>
</evidence>
<feature type="transmembrane region" description="Helical" evidence="7">
    <location>
        <begin position="73"/>
        <end position="92"/>
    </location>
</feature>
<comment type="similarity">
    <text evidence="7">Belongs to the binding-protein-dependent transport system permease family.</text>
</comment>
<dbReference type="SUPFAM" id="SSF53850">
    <property type="entry name" value="Periplasmic binding protein-like II"/>
    <property type="match status" value="1"/>
</dbReference>
<feature type="transmembrane region" description="Helical" evidence="7">
    <location>
        <begin position="227"/>
        <end position="248"/>
    </location>
</feature>
<sequence length="622" mass="69759">MIFYCFYYHSYKMKKKFACYFLTISFFLLSWELFAKNNASFSFLCPPPSKIASHFSDSFDLILSYSWHTLRGILGGFFLALLLSIGLVILMLAYKPAKDLLNPLFILVQCTPMFTLAPLIVLWFGWGLSAVIVPTALTVFFPLTITIYQGITSTPEEFLEQFILHQATKRQTFIKLRLPHALPHIFSGLKIAMGSAGFAAIAGEWVASQSGLGILILESRRNYDMEMTFAGLFALTTLTFILFQGVLLSEKLTFALFRIKKTKKKFRLPSKKLAFLLLPLLILPIWKLKTKQETQSNLTPITLLLDWTPNPNHIPLYVGVSKGFFRNQGIDLHIQKSTDTGAVIPHVLFEKVDLTLYHALGVVKTSLQGAPVQIVGSLIGSTLQGFIYRKEDNITKIEDLNNKVLGFCLNNSKNLSCLLETLRLHGVVPSEVRNVSSDLISPMLLKKIDFLYGAFYNIEGVKLETLGMPVGFFLSDSYGLPTGPQLLLCGKKDTKATSPEIVKALQIALQQSIDFCKKHPKKAFQTYLKATADTPKIVKDELLQWKATLPLLAKSQEQLSEDLTKTLLKSIAQRYPNLADKTSEFSLAQIYPSNSQVCQDEKRHEQVEIAHLEGLPSASAQH</sequence>
<dbReference type="InterPro" id="IPR000515">
    <property type="entry name" value="MetI-like"/>
</dbReference>
<dbReference type="GO" id="GO:0005886">
    <property type="term" value="C:plasma membrane"/>
    <property type="evidence" value="ECO:0007669"/>
    <property type="project" value="UniProtKB-SubCell"/>
</dbReference>
<keyword evidence="6 7" id="KW-0472">Membrane</keyword>